<evidence type="ECO:0000313" key="2">
    <source>
        <dbReference type="EMBL" id="SPW58756.1"/>
    </source>
</evidence>
<feature type="domain" description="Condensation" evidence="1">
    <location>
        <begin position="26"/>
        <end position="140"/>
    </location>
</feature>
<keyword evidence="2" id="KW-0548">Nucleotidyltransferase</keyword>
<accession>A0A2X1MIW3</accession>
<gene>
    <name evidence="2" type="primary">entF_3</name>
    <name evidence="2" type="ORF">NCTC11126_06338</name>
</gene>
<dbReference type="InterPro" id="IPR001242">
    <property type="entry name" value="Condensation_dom"/>
</dbReference>
<dbReference type="EC" id="2.7.7.-" evidence="2"/>
<dbReference type="GO" id="GO:0016779">
    <property type="term" value="F:nucleotidyltransferase activity"/>
    <property type="evidence" value="ECO:0007669"/>
    <property type="project" value="UniProtKB-KW"/>
</dbReference>
<sequence length="142" mass="16139">MRHSGQNSVVNCRRPRHFLRHLYRGASASADILRLKLEFTDGEFRQLATQLSGVQRTDLALALAALWLGRLCNRMDYAAGFIFMRRLGSAALTATGPVLNRFAVWVFTLRAQETLPELATRLAAQLKKMRRHQRYDAEQIGP</sequence>
<dbReference type="Gene3D" id="3.30.559.30">
    <property type="entry name" value="Nonribosomal peptide synthetase, condensation domain"/>
    <property type="match status" value="1"/>
</dbReference>
<dbReference type="EMBL" id="UARS01000022">
    <property type="protein sequence ID" value="SPW58756.1"/>
    <property type="molecule type" value="Genomic_DNA"/>
</dbReference>
<keyword evidence="2" id="KW-0808">Transferase</keyword>
<dbReference type="AlphaFoldDB" id="A0A2X1MIW3"/>
<reference evidence="2 3" key="1">
    <citation type="submission" date="2018-06" db="EMBL/GenBank/DDBJ databases">
        <authorList>
            <consortium name="Pathogen Informatics"/>
            <person name="Doyle S."/>
        </authorList>
    </citation>
    <scope>NUCLEOTIDE SEQUENCE [LARGE SCALE GENOMIC DNA]</scope>
    <source>
        <strain evidence="2 3">NCTC11126</strain>
    </source>
</reference>
<evidence type="ECO:0000313" key="3">
    <source>
        <dbReference type="Proteomes" id="UP000250561"/>
    </source>
</evidence>
<evidence type="ECO:0000259" key="1">
    <source>
        <dbReference type="Pfam" id="PF00668"/>
    </source>
</evidence>
<proteinExistence type="predicted"/>
<dbReference type="Pfam" id="PF00668">
    <property type="entry name" value="Condensation"/>
    <property type="match status" value="1"/>
</dbReference>
<dbReference type="SUPFAM" id="SSF52777">
    <property type="entry name" value="CoA-dependent acyltransferases"/>
    <property type="match status" value="1"/>
</dbReference>
<protein>
    <submittedName>
        <fullName evidence="2">Enterobactin synthase subunit F</fullName>
        <ecNumber evidence="2">2.7.7.-</ecNumber>
    </submittedName>
</protein>
<organism evidence="2 3">
    <name type="scientific">Escherichia coli</name>
    <dbReference type="NCBI Taxonomy" id="562"/>
    <lineage>
        <taxon>Bacteria</taxon>
        <taxon>Pseudomonadati</taxon>
        <taxon>Pseudomonadota</taxon>
        <taxon>Gammaproteobacteria</taxon>
        <taxon>Enterobacterales</taxon>
        <taxon>Enterobacteriaceae</taxon>
        <taxon>Escherichia</taxon>
    </lineage>
</organism>
<name>A0A2X1MIW3_ECOLX</name>
<dbReference type="Proteomes" id="UP000250561">
    <property type="component" value="Unassembled WGS sequence"/>
</dbReference>